<dbReference type="RefSeq" id="WP_202636438.1">
    <property type="nucleotide sequence ID" value="NZ_CP010554.1"/>
</dbReference>
<gene>
    <name evidence="1" type="ORF">PG1C_05600</name>
</gene>
<dbReference type="EMBL" id="CP010554">
    <property type="protein sequence ID" value="AJP48080.1"/>
    <property type="molecule type" value="Genomic_DNA"/>
</dbReference>
<protein>
    <submittedName>
        <fullName evidence="1">Uncharacterized protein</fullName>
    </submittedName>
</protein>
<evidence type="ECO:0000313" key="2">
    <source>
        <dbReference type="Proteomes" id="UP000061603"/>
    </source>
</evidence>
<name>A0A0C5J818_9PROT</name>
<organism evidence="1 2">
    <name type="scientific">Rugosibacter aromaticivorans</name>
    <dbReference type="NCBI Taxonomy" id="1565605"/>
    <lineage>
        <taxon>Bacteria</taxon>
        <taxon>Pseudomonadati</taxon>
        <taxon>Pseudomonadota</taxon>
        <taxon>Betaproteobacteria</taxon>
        <taxon>Nitrosomonadales</taxon>
        <taxon>Sterolibacteriaceae</taxon>
        <taxon>Rugosibacter</taxon>
    </lineage>
</organism>
<proteinExistence type="predicted"/>
<keyword evidence="2" id="KW-1185">Reference proteome</keyword>
<dbReference type="AlphaFoldDB" id="A0A0C5J818"/>
<accession>A0A0C5J818</accession>
<dbReference type="HOGENOM" id="CLU_2289419_0_0_4"/>
<dbReference type="STRING" id="1565605.PG1C_05600"/>
<sequence>MAQAAVSPAPTFRLTRSLAKNAFTATQVTPAKLFIGQCRDEAKMLDEGIKIAAAVEQAETAFDAARGYHGIEMAWPISHKFASNVFSPGESGLLLMKGGGE</sequence>
<dbReference type="Proteomes" id="UP000061603">
    <property type="component" value="Chromosome"/>
</dbReference>
<dbReference type="KEGG" id="rbu:PG1C_05600"/>
<evidence type="ECO:0000313" key="1">
    <source>
        <dbReference type="EMBL" id="AJP48080.1"/>
    </source>
</evidence>
<reference evidence="1 2" key="1">
    <citation type="journal article" date="2015" name="Genome Announc.">
        <title>Complete Genome Sequence of a Novel Bacterium within the Family Rhodocyclaceae That Degrades Polycyclic Aromatic Hydrocarbons.</title>
        <authorList>
            <person name="Singleton D.R."/>
            <person name="Dickey A.N."/>
            <person name="Scholl E.H."/>
            <person name="Wright F.A."/>
            <person name="Aitken M.D."/>
        </authorList>
    </citation>
    <scope>NUCLEOTIDE SEQUENCE [LARGE SCALE GENOMIC DNA]</scope>
    <source>
        <strain evidence="2">PG1-Ca6</strain>
    </source>
</reference>